<evidence type="ECO:0000256" key="3">
    <source>
        <dbReference type="ARBA" id="ARBA00022989"/>
    </source>
</evidence>
<evidence type="ECO:0000256" key="4">
    <source>
        <dbReference type="ARBA" id="ARBA00023136"/>
    </source>
</evidence>
<evidence type="ECO:0000256" key="2">
    <source>
        <dbReference type="ARBA" id="ARBA00022692"/>
    </source>
</evidence>
<dbReference type="InterPro" id="IPR011701">
    <property type="entry name" value="MFS"/>
</dbReference>
<feature type="transmembrane region" description="Helical" evidence="6">
    <location>
        <begin position="156"/>
        <end position="175"/>
    </location>
</feature>
<organism evidence="7 8">
    <name type="scientific">Kwoniella shandongensis</name>
    <dbReference type="NCBI Taxonomy" id="1734106"/>
    <lineage>
        <taxon>Eukaryota</taxon>
        <taxon>Fungi</taxon>
        <taxon>Dikarya</taxon>
        <taxon>Basidiomycota</taxon>
        <taxon>Agaricomycotina</taxon>
        <taxon>Tremellomycetes</taxon>
        <taxon>Tremellales</taxon>
        <taxon>Cryptococcaceae</taxon>
        <taxon>Kwoniella</taxon>
    </lineage>
</organism>
<dbReference type="AlphaFoldDB" id="A0AAJ8MZD6"/>
<feature type="region of interest" description="Disordered" evidence="5">
    <location>
        <begin position="471"/>
        <end position="500"/>
    </location>
</feature>
<evidence type="ECO:0000256" key="1">
    <source>
        <dbReference type="ARBA" id="ARBA00004141"/>
    </source>
</evidence>
<feature type="transmembrane region" description="Helical" evidence="6">
    <location>
        <begin position="421"/>
        <end position="439"/>
    </location>
</feature>
<dbReference type="Pfam" id="PF07690">
    <property type="entry name" value="MFS_1"/>
    <property type="match status" value="1"/>
</dbReference>
<feature type="transmembrane region" description="Helical" evidence="6">
    <location>
        <begin position="89"/>
        <end position="108"/>
    </location>
</feature>
<dbReference type="GeneID" id="43587467"/>
<accession>A0AAJ8MZD6</accession>
<comment type="subcellular location">
    <subcellularLocation>
        <location evidence="1">Membrane</location>
        <topology evidence="1">Multi-pass membrane protein</topology>
    </subcellularLocation>
</comment>
<dbReference type="GO" id="GO:0016020">
    <property type="term" value="C:membrane"/>
    <property type="evidence" value="ECO:0007669"/>
    <property type="project" value="UniProtKB-SubCell"/>
</dbReference>
<dbReference type="PANTHER" id="PTHR23294">
    <property type="entry name" value="ET TRANSLATION PRODUCT-RELATED"/>
    <property type="match status" value="1"/>
</dbReference>
<feature type="transmembrane region" description="Helical" evidence="6">
    <location>
        <begin position="244"/>
        <end position="267"/>
    </location>
</feature>
<feature type="transmembrane region" description="Helical" evidence="6">
    <location>
        <begin position="114"/>
        <end position="135"/>
    </location>
</feature>
<dbReference type="PANTHER" id="PTHR23294:SF59">
    <property type="entry name" value="UNC93-LIKE PROTEIN C922.05C"/>
    <property type="match status" value="1"/>
</dbReference>
<sequence>MTQSYVTDTTMAVRLPWYRLRSPVVQNLISSSVLALTPGIYLALTAMGAGAGKPTSVIFNAKVNVILYSIFTFTSILAGPAVNIFGPKLCLAFGTTGYAVYVAGLWVLSSTGNLGFPLFSGAYLGVTAGFLWTSSGYTSQAYAPEKHKSRYIAQQWTIICLGSAMGSAIALGSNYGKSKAVGVQPGVYAAFIAIHVFAGVIALFFIVDPKTVQRSDGTYLAKFHKATLKEELEGIVEAFKNPRIAIFLFAAFTLDLWLPIIGSWNSYTFSLQARCLNSMLVYLLQIPSAWFFHFLVSTSLLKSRRKRILAVLGWVVIIQIAGWCAWLGWLSGRNRDRNIPGPGLDWSSNKSEWAKPFGVYIIIGLMAPTMRNFTLYMCSIASNDPSKQSRYAGILHAFPQAGLAVSFGIDSTKVPYLWEGTGFFIATMLSLGLAFVGVWKYTGETLYGTEEAVVVPIEAAKALGLGLGSDSTMPDGMPAESVGEKEPAKSEMTSVRIAAA</sequence>
<evidence type="ECO:0008006" key="9">
    <source>
        <dbReference type="Google" id="ProtNLM"/>
    </source>
</evidence>
<evidence type="ECO:0000256" key="5">
    <source>
        <dbReference type="SAM" id="MobiDB-lite"/>
    </source>
</evidence>
<name>A0AAJ8MZD6_9TREE</name>
<dbReference type="GO" id="GO:0022857">
    <property type="term" value="F:transmembrane transporter activity"/>
    <property type="evidence" value="ECO:0007669"/>
    <property type="project" value="InterPro"/>
</dbReference>
<reference evidence="7" key="1">
    <citation type="submission" date="2017-08" db="EMBL/GenBank/DDBJ databases">
        <authorList>
            <person name="Cuomo C."/>
            <person name="Billmyre B."/>
            <person name="Heitman J."/>
        </authorList>
    </citation>
    <scope>NUCLEOTIDE SEQUENCE</scope>
    <source>
        <strain evidence="7">CBS 12478</strain>
    </source>
</reference>
<keyword evidence="3 6" id="KW-1133">Transmembrane helix</keyword>
<dbReference type="SUPFAM" id="SSF103473">
    <property type="entry name" value="MFS general substrate transporter"/>
    <property type="match status" value="1"/>
</dbReference>
<evidence type="ECO:0000256" key="6">
    <source>
        <dbReference type="SAM" id="Phobius"/>
    </source>
</evidence>
<dbReference type="Gene3D" id="1.20.1250.20">
    <property type="entry name" value="MFS general substrate transporter like domains"/>
    <property type="match status" value="1"/>
</dbReference>
<protein>
    <recommendedName>
        <fullName evidence="9">MFS general substrate transporter</fullName>
    </recommendedName>
</protein>
<keyword evidence="4 6" id="KW-0472">Membrane</keyword>
<feature type="transmembrane region" description="Helical" evidence="6">
    <location>
        <begin position="308"/>
        <end position="329"/>
    </location>
</feature>
<keyword evidence="2 6" id="KW-0812">Transmembrane</keyword>
<evidence type="ECO:0000313" key="8">
    <source>
        <dbReference type="Proteomes" id="UP000322225"/>
    </source>
</evidence>
<dbReference type="Proteomes" id="UP000322225">
    <property type="component" value="Chromosome 10"/>
</dbReference>
<gene>
    <name evidence="7" type="ORF">CI109_105446</name>
</gene>
<dbReference type="RefSeq" id="XP_031862204.2">
    <property type="nucleotide sequence ID" value="XM_032003346.2"/>
</dbReference>
<reference evidence="7" key="2">
    <citation type="submission" date="2024-01" db="EMBL/GenBank/DDBJ databases">
        <title>Comparative genomics of Cryptococcus and Kwoniella reveals pathogenesis evolution and contrasting modes of karyotype evolution via chromosome fusion or intercentromeric recombination.</title>
        <authorList>
            <person name="Coelho M.A."/>
            <person name="David-Palma M."/>
            <person name="Shea T."/>
            <person name="Bowers K."/>
            <person name="McGinley-Smith S."/>
            <person name="Mohammad A.W."/>
            <person name="Gnirke A."/>
            <person name="Yurkov A.M."/>
            <person name="Nowrousian M."/>
            <person name="Sun S."/>
            <person name="Cuomo C.A."/>
            <person name="Heitman J."/>
        </authorList>
    </citation>
    <scope>NUCLEOTIDE SEQUENCE</scope>
    <source>
        <strain evidence="7">CBS 12478</strain>
    </source>
</reference>
<dbReference type="InterPro" id="IPR051617">
    <property type="entry name" value="UNC-93-like_regulator"/>
</dbReference>
<dbReference type="KEGG" id="ksn:43587467"/>
<keyword evidence="8" id="KW-1185">Reference proteome</keyword>
<feature type="transmembrane region" description="Helical" evidence="6">
    <location>
        <begin position="279"/>
        <end position="296"/>
    </location>
</feature>
<feature type="transmembrane region" description="Helical" evidence="6">
    <location>
        <begin position="24"/>
        <end position="45"/>
    </location>
</feature>
<evidence type="ECO:0000313" key="7">
    <source>
        <dbReference type="EMBL" id="WWD20967.1"/>
    </source>
</evidence>
<proteinExistence type="predicted"/>
<dbReference type="EMBL" id="CP144060">
    <property type="protein sequence ID" value="WWD20967.1"/>
    <property type="molecule type" value="Genomic_DNA"/>
</dbReference>
<feature type="transmembrane region" description="Helical" evidence="6">
    <location>
        <begin position="65"/>
        <end position="82"/>
    </location>
</feature>
<feature type="transmembrane region" description="Helical" evidence="6">
    <location>
        <begin position="187"/>
        <end position="207"/>
    </location>
</feature>
<dbReference type="InterPro" id="IPR036259">
    <property type="entry name" value="MFS_trans_sf"/>
</dbReference>